<evidence type="ECO:0000259" key="2">
    <source>
        <dbReference type="Pfam" id="PF13614"/>
    </source>
</evidence>
<reference evidence="3 4" key="1">
    <citation type="submission" date="2012-07" db="EMBL/GenBank/DDBJ databases">
        <title>Draft genome sequence of Desulfovibrio magneticus str. Maddingley MBC34 obtained from a metagenomic sequence of a methanogenic enrichment isolated from coal-seam formation water in Victoria, Australia.</title>
        <authorList>
            <person name="Greenfield P."/>
            <person name="Hendry P."/>
            <person name="Li D."/>
            <person name="Rosewarne C.P."/>
            <person name="Tran-Dinh N."/>
            <person name="Elbourne L.D.H."/>
            <person name="Paulsen I.T."/>
            <person name="Midgley D.J."/>
        </authorList>
    </citation>
    <scope>NUCLEOTIDE SEQUENCE [LARGE SCALE GENOMIC DNA]</scope>
    <source>
        <strain evidence="4">Maddingley MBC34</strain>
    </source>
</reference>
<proteinExistence type="predicted"/>
<dbReference type="AlphaFoldDB" id="K6GNU7"/>
<comment type="caution">
    <text evidence="3">The sequence shown here is derived from an EMBL/GenBank/DDBJ whole genome shotgun (WGS) entry which is preliminary data.</text>
</comment>
<dbReference type="PANTHER" id="PTHR13696">
    <property type="entry name" value="P-LOOP CONTAINING NUCLEOSIDE TRIPHOSPHATE HYDROLASE"/>
    <property type="match status" value="1"/>
</dbReference>
<feature type="domain" description="AAA" evidence="2">
    <location>
        <begin position="177"/>
        <end position="341"/>
    </location>
</feature>
<evidence type="ECO:0000313" key="3">
    <source>
        <dbReference type="EMBL" id="EKO38605.1"/>
    </source>
</evidence>
<evidence type="ECO:0000256" key="1">
    <source>
        <dbReference type="SAM" id="MobiDB-lite"/>
    </source>
</evidence>
<name>K6GNU7_9BACT</name>
<dbReference type="InterPro" id="IPR050678">
    <property type="entry name" value="DNA_Partitioning_ATPase"/>
</dbReference>
<dbReference type="EMBL" id="ALAO01000229">
    <property type="protein sequence ID" value="EKO38605.1"/>
    <property type="molecule type" value="Genomic_DNA"/>
</dbReference>
<dbReference type="Proteomes" id="UP000006272">
    <property type="component" value="Unassembled WGS sequence"/>
</dbReference>
<feature type="region of interest" description="Disordered" evidence="1">
    <location>
        <begin position="76"/>
        <end position="106"/>
    </location>
</feature>
<evidence type="ECO:0000313" key="4">
    <source>
        <dbReference type="Proteomes" id="UP000006272"/>
    </source>
</evidence>
<dbReference type="SUPFAM" id="SSF52540">
    <property type="entry name" value="P-loop containing nucleoside triphosphate hydrolases"/>
    <property type="match status" value="1"/>
</dbReference>
<dbReference type="Gene3D" id="3.40.50.300">
    <property type="entry name" value="P-loop containing nucleotide triphosphate hydrolases"/>
    <property type="match status" value="1"/>
</dbReference>
<dbReference type="PANTHER" id="PTHR13696:SF52">
    <property type="entry name" value="PARA FAMILY PROTEIN CT_582"/>
    <property type="match status" value="1"/>
</dbReference>
<organism evidence="3 4">
    <name type="scientific">Solidesulfovibrio magneticus str. Maddingley MBC34</name>
    <dbReference type="NCBI Taxonomy" id="1206767"/>
    <lineage>
        <taxon>Bacteria</taxon>
        <taxon>Pseudomonadati</taxon>
        <taxon>Thermodesulfobacteriota</taxon>
        <taxon>Desulfovibrionia</taxon>
        <taxon>Desulfovibrionales</taxon>
        <taxon>Desulfovibrionaceae</taxon>
        <taxon>Solidesulfovibrio</taxon>
    </lineage>
</organism>
<accession>K6GNU7</accession>
<dbReference type="InterPro" id="IPR027417">
    <property type="entry name" value="P-loop_NTPase"/>
</dbReference>
<dbReference type="InterPro" id="IPR025669">
    <property type="entry name" value="AAA_dom"/>
</dbReference>
<gene>
    <name evidence="3" type="ORF">B193_2703</name>
</gene>
<dbReference type="CDD" id="cd02042">
    <property type="entry name" value="ParAB_family"/>
    <property type="match status" value="1"/>
</dbReference>
<sequence>MFAICPFCRARQEIAEAEATSGTTCSNCHRRFAVRRKEPALAGADAGPSVLRIERPHGLFERPGVVERRLTAVPRPASAPQAVQATPLAARAQPETNLPDTRPFQTAPPARAAVLAAVPAAAPALPDPEDETAAPILAEPDAAAEEAAAAALSAIKSQLAAETAPSALPEPGTGRARRIGVMLSKGGVGKTTTAVNLAAALAGLGKRTLLIDADTQGQCAYALGVTPGKGLAEYVDGSVSAEDALTLVRDNLWLLAGGKSLAGLKRLISRKDFGGERTLDDALSGLDDRFDVIVVDSAPGWDALTVNVLFYVRELLVPVALEAMSLQGFSEFLRSFAAVSRYRPQLALRYVVPTFLDKRVRGPAALAEELAALYPDRICPAVRYNAKLSEAPAEGRTIFEFAPRSPGAKDYQTLAERVAADG</sequence>
<dbReference type="PATRIC" id="fig|1206767.3.peg.2650"/>
<protein>
    <submittedName>
        <fullName evidence="3">ATPase involved in chromosome partitioning</fullName>
    </submittedName>
</protein>
<dbReference type="Pfam" id="PF13614">
    <property type="entry name" value="AAA_31"/>
    <property type="match status" value="1"/>
</dbReference>